<reference evidence="11" key="1">
    <citation type="submission" date="2017-07" db="EMBL/GenBank/DDBJ databases">
        <title>Taro Niue Genome Assembly and Annotation.</title>
        <authorList>
            <person name="Atibalentja N."/>
            <person name="Keating K."/>
            <person name="Fields C.J."/>
        </authorList>
    </citation>
    <scope>NUCLEOTIDE SEQUENCE</scope>
    <source>
        <strain evidence="11">Niue_2</strain>
        <tissue evidence="11">Leaf</tissue>
    </source>
</reference>
<dbReference type="AlphaFoldDB" id="A0A843UHC0"/>
<dbReference type="InterPro" id="IPR044835">
    <property type="entry name" value="ARF_plant"/>
</dbReference>
<dbReference type="OrthoDB" id="1414159at2759"/>
<dbReference type="InterPro" id="IPR003340">
    <property type="entry name" value="B3_DNA-bd"/>
</dbReference>
<dbReference type="Pfam" id="PF06507">
    <property type="entry name" value="ARF_AD"/>
    <property type="match status" value="1"/>
</dbReference>
<keyword evidence="4 9" id="KW-0805">Transcription regulation</keyword>
<feature type="domain" description="TF-B3" evidence="10">
    <location>
        <begin position="115"/>
        <end position="217"/>
    </location>
</feature>
<dbReference type="EMBL" id="NMUH01000452">
    <property type="protein sequence ID" value="MQL79409.1"/>
    <property type="molecule type" value="Genomic_DNA"/>
</dbReference>
<evidence type="ECO:0000256" key="6">
    <source>
        <dbReference type="ARBA" id="ARBA00023163"/>
    </source>
</evidence>
<keyword evidence="5 9" id="KW-0238">DNA-binding</keyword>
<keyword evidence="12" id="KW-1185">Reference proteome</keyword>
<dbReference type="PROSITE" id="PS50863">
    <property type="entry name" value="B3"/>
    <property type="match status" value="1"/>
</dbReference>
<dbReference type="SMART" id="SM01019">
    <property type="entry name" value="B3"/>
    <property type="match status" value="1"/>
</dbReference>
<keyword evidence="7 9" id="KW-0539">Nucleus</keyword>
<proteinExistence type="inferred from homology"/>
<protein>
    <recommendedName>
        <fullName evidence="9">Auxin response factor</fullName>
    </recommendedName>
</protein>
<keyword evidence="6 9" id="KW-0804">Transcription</keyword>
<accession>A0A843UHC0</accession>
<dbReference type="PANTHER" id="PTHR31384">
    <property type="entry name" value="AUXIN RESPONSE FACTOR 4-RELATED"/>
    <property type="match status" value="1"/>
</dbReference>
<keyword evidence="8 9" id="KW-0927">Auxin signaling pathway</keyword>
<dbReference type="FunFam" id="2.40.330.10:FF:000001">
    <property type="entry name" value="Auxin response factor"/>
    <property type="match status" value="1"/>
</dbReference>
<evidence type="ECO:0000313" key="12">
    <source>
        <dbReference type="Proteomes" id="UP000652761"/>
    </source>
</evidence>
<comment type="similarity">
    <text evidence="3 9">Belongs to the ARF family.</text>
</comment>
<dbReference type="InterPro" id="IPR010525">
    <property type="entry name" value="ARF_dom"/>
</dbReference>
<evidence type="ECO:0000313" key="11">
    <source>
        <dbReference type="EMBL" id="MQL79409.1"/>
    </source>
</evidence>
<dbReference type="GO" id="GO:0005634">
    <property type="term" value="C:nucleus"/>
    <property type="evidence" value="ECO:0007669"/>
    <property type="project" value="UniProtKB-SubCell"/>
</dbReference>
<evidence type="ECO:0000256" key="3">
    <source>
        <dbReference type="ARBA" id="ARBA00007853"/>
    </source>
</evidence>
<evidence type="ECO:0000256" key="9">
    <source>
        <dbReference type="RuleBase" id="RU004561"/>
    </source>
</evidence>
<dbReference type="Gene3D" id="2.40.330.10">
    <property type="entry name" value="DNA-binding pseudobarrel domain"/>
    <property type="match status" value="1"/>
</dbReference>
<dbReference type="GO" id="GO:0009734">
    <property type="term" value="P:auxin-activated signaling pathway"/>
    <property type="evidence" value="ECO:0007669"/>
    <property type="project" value="UniProtKB-KW"/>
</dbReference>
<evidence type="ECO:0000259" key="10">
    <source>
        <dbReference type="PROSITE" id="PS50863"/>
    </source>
</evidence>
<dbReference type="Proteomes" id="UP000652761">
    <property type="component" value="Unassembled WGS sequence"/>
</dbReference>
<dbReference type="SUPFAM" id="SSF101936">
    <property type="entry name" value="DNA-binding pseudobarrel domain"/>
    <property type="match status" value="1"/>
</dbReference>
<organism evidence="11 12">
    <name type="scientific">Colocasia esculenta</name>
    <name type="common">Wild taro</name>
    <name type="synonym">Arum esculentum</name>
    <dbReference type="NCBI Taxonomy" id="4460"/>
    <lineage>
        <taxon>Eukaryota</taxon>
        <taxon>Viridiplantae</taxon>
        <taxon>Streptophyta</taxon>
        <taxon>Embryophyta</taxon>
        <taxon>Tracheophyta</taxon>
        <taxon>Spermatophyta</taxon>
        <taxon>Magnoliopsida</taxon>
        <taxon>Liliopsida</taxon>
        <taxon>Araceae</taxon>
        <taxon>Aroideae</taxon>
        <taxon>Colocasieae</taxon>
        <taxon>Colocasia</taxon>
    </lineage>
</organism>
<name>A0A843UHC0_COLES</name>
<evidence type="ECO:0000256" key="5">
    <source>
        <dbReference type="ARBA" id="ARBA00023125"/>
    </source>
</evidence>
<dbReference type="Pfam" id="PF02362">
    <property type="entry name" value="B3"/>
    <property type="match status" value="1"/>
</dbReference>
<evidence type="ECO:0000256" key="1">
    <source>
        <dbReference type="ARBA" id="ARBA00003182"/>
    </source>
</evidence>
<dbReference type="PANTHER" id="PTHR31384:SF94">
    <property type="entry name" value="AUXIN RESPONSE FACTOR 17"/>
    <property type="match status" value="1"/>
</dbReference>
<comment type="subunit">
    <text evidence="9">Homodimers and heterodimers.</text>
</comment>
<comment type="subcellular location">
    <subcellularLocation>
        <location evidence="2 9">Nucleus</location>
    </subcellularLocation>
</comment>
<evidence type="ECO:0000256" key="2">
    <source>
        <dbReference type="ARBA" id="ARBA00004123"/>
    </source>
</evidence>
<gene>
    <name evidence="11" type="ORF">Taro_011836</name>
</gene>
<sequence length="565" mass="61051">MASFSAAAVARSVDPLVWKACAGSCVHVPAVDSLVYYFPQGHAEQVSTAVDLSPSVCGGKPCSLCRVVAVQLLANQETDEVYAKMELDPRIPHPAAGAPHPDAGSAAEVGGAVSFAKVLTPSDANNGGGFSVPRFCADAIFPALDYGAEPPVQNLVVSDVHGVEWDFRHIYRGTPRRHLLTTGWSKFVNSKKLVAGDSVVFIKKRTGELFVGVRRTGRSAGPLDFLHYSPQIASPAAGKLGDGLGIGDGFSRKCRGKVSPEAIVEAVRLAGLDHPFEVTYYPRMGFPDFVVRKDVVESAVHLRWLSGTRVKMAVETEDSSRMTSFQGTVTCVVRHPALFTYSPWRTLEVAWDEPDAMHNVKRVSPWQVELVSVSPQMLNPYPAIKKPRITQNQEFLADAAEENVVLKLSGFSNKMMGNINLSVFNRNAFPVGIQGARHDPICVSSISSVPPKVTHQMLLDKINGNITLQRANHVSPEMNIGRASQSDGLSPSQSNIHCHLSNLAGSAPSKVINGSFQLFGKIIQMEQPVVADVKEGCKDDNISFAQKQFCDGHDGQFKGISPVET</sequence>
<evidence type="ECO:0000256" key="4">
    <source>
        <dbReference type="ARBA" id="ARBA00023015"/>
    </source>
</evidence>
<comment type="function">
    <text evidence="1 9">Auxin response factors (ARFs) are transcriptional factors that bind specifically to the DNA sequence 5'-TGTCTC-3' found in the auxin-responsive promoter elements (AuxREs).</text>
</comment>
<dbReference type="CDD" id="cd10017">
    <property type="entry name" value="B3_DNA"/>
    <property type="match status" value="1"/>
</dbReference>
<evidence type="ECO:0000256" key="8">
    <source>
        <dbReference type="ARBA" id="ARBA00023294"/>
    </source>
</evidence>
<dbReference type="GO" id="GO:0003677">
    <property type="term" value="F:DNA binding"/>
    <property type="evidence" value="ECO:0007669"/>
    <property type="project" value="UniProtKB-KW"/>
</dbReference>
<dbReference type="GO" id="GO:0006355">
    <property type="term" value="P:regulation of DNA-templated transcription"/>
    <property type="evidence" value="ECO:0007669"/>
    <property type="project" value="InterPro"/>
</dbReference>
<dbReference type="Gene3D" id="2.30.30.1040">
    <property type="match status" value="1"/>
</dbReference>
<comment type="caution">
    <text evidence="11">The sequence shown here is derived from an EMBL/GenBank/DDBJ whole genome shotgun (WGS) entry which is preliminary data.</text>
</comment>
<dbReference type="InterPro" id="IPR015300">
    <property type="entry name" value="DNA-bd_pseudobarrel_sf"/>
</dbReference>
<evidence type="ECO:0000256" key="7">
    <source>
        <dbReference type="ARBA" id="ARBA00023242"/>
    </source>
</evidence>